<organism evidence="10 11">
    <name type="scientific">Sphingoaurantiacus capsulatus</name>
    <dbReference type="NCBI Taxonomy" id="1771310"/>
    <lineage>
        <taxon>Bacteria</taxon>
        <taxon>Pseudomonadati</taxon>
        <taxon>Pseudomonadota</taxon>
        <taxon>Alphaproteobacteria</taxon>
        <taxon>Sphingomonadales</taxon>
        <taxon>Sphingosinicellaceae</taxon>
        <taxon>Sphingoaurantiacus</taxon>
    </lineage>
</organism>
<keyword evidence="11" id="KW-1185">Reference proteome</keyword>
<dbReference type="InterPro" id="IPR006091">
    <property type="entry name" value="Acyl-CoA_Oxase/DH_mid-dom"/>
</dbReference>
<dbReference type="SUPFAM" id="SSF56645">
    <property type="entry name" value="Acyl-CoA dehydrogenase NM domain-like"/>
    <property type="match status" value="1"/>
</dbReference>
<evidence type="ECO:0000256" key="2">
    <source>
        <dbReference type="ARBA" id="ARBA00009347"/>
    </source>
</evidence>
<evidence type="ECO:0000256" key="6">
    <source>
        <dbReference type="RuleBase" id="RU362125"/>
    </source>
</evidence>
<dbReference type="InterPro" id="IPR037069">
    <property type="entry name" value="AcylCoA_DH/ox_N_sf"/>
</dbReference>
<sequence length="385" mass="42205">MQLTYTPEQEAFRAEVRAWMRAHVPAEKLASFDSAEGFEQHRAWERTLASGNYGMVTWPAEYGGRGLDLIQWLIFEEEYHRAGAPGRVNQNGIFLLGPTMMEYGTPEQKARFLSAMAAGDEVWAQAWSEPQAGSDLAAVRATAVRDGDDYVLTGHKIWSSRAVFADWAFGLFRTEAGSERHKGLSLILFPLKMEGVDVRPIPQIDGEAGFAEIFLDGARVPIANRLGDEGQGWHVCMATAGFERGLMLRSPARFQAAAARLVELAKRDSDRVDATISAAVMQAAMDAEAYALSIYSTASRLMAGGKIGAEASCNKIFWSELDVRLNRTALSILGARAELLREAPDAGDVGNWLDAYLFSLAGPIYAGTNEIQRNIIAERVLGLPR</sequence>
<keyword evidence="5 6" id="KW-0560">Oxidoreductase</keyword>
<keyword evidence="4 6" id="KW-0274">FAD</keyword>
<dbReference type="Gene3D" id="2.40.110.10">
    <property type="entry name" value="Butyryl-CoA Dehydrogenase, subunit A, domain 2"/>
    <property type="match status" value="1"/>
</dbReference>
<dbReference type="SUPFAM" id="SSF47203">
    <property type="entry name" value="Acyl-CoA dehydrogenase C-terminal domain-like"/>
    <property type="match status" value="1"/>
</dbReference>
<evidence type="ECO:0000259" key="7">
    <source>
        <dbReference type="Pfam" id="PF00441"/>
    </source>
</evidence>
<evidence type="ECO:0000256" key="1">
    <source>
        <dbReference type="ARBA" id="ARBA00001974"/>
    </source>
</evidence>
<dbReference type="InterPro" id="IPR013786">
    <property type="entry name" value="AcylCoA_DH/ox_N"/>
</dbReference>
<comment type="similarity">
    <text evidence="2 6">Belongs to the acyl-CoA dehydrogenase family.</text>
</comment>
<dbReference type="InterPro" id="IPR046373">
    <property type="entry name" value="Acyl-CoA_Oxase/DH_mid-dom_sf"/>
</dbReference>
<comment type="caution">
    <text evidence="10">The sequence shown here is derived from an EMBL/GenBank/DDBJ whole genome shotgun (WGS) entry which is preliminary data.</text>
</comment>
<accession>A0ABV7X8U3</accession>
<dbReference type="InterPro" id="IPR036250">
    <property type="entry name" value="AcylCo_DH-like_C"/>
</dbReference>
<protein>
    <submittedName>
        <fullName evidence="10">Acyl-CoA dehydrogenase family protein</fullName>
    </submittedName>
</protein>
<comment type="cofactor">
    <cofactor evidence="1 6">
        <name>FAD</name>
        <dbReference type="ChEBI" id="CHEBI:57692"/>
    </cofactor>
</comment>
<feature type="domain" description="Acyl-CoA oxidase/dehydrogenase middle" evidence="8">
    <location>
        <begin position="124"/>
        <end position="209"/>
    </location>
</feature>
<dbReference type="EMBL" id="JBHRXV010000005">
    <property type="protein sequence ID" value="MFC3712564.1"/>
    <property type="molecule type" value="Genomic_DNA"/>
</dbReference>
<name>A0ABV7X8U3_9SPHN</name>
<evidence type="ECO:0000259" key="9">
    <source>
        <dbReference type="Pfam" id="PF02771"/>
    </source>
</evidence>
<feature type="domain" description="Acyl-CoA dehydrogenase/oxidase C-terminal" evidence="7">
    <location>
        <begin position="230"/>
        <end position="381"/>
    </location>
</feature>
<evidence type="ECO:0000259" key="8">
    <source>
        <dbReference type="Pfam" id="PF02770"/>
    </source>
</evidence>
<dbReference type="InterPro" id="IPR009075">
    <property type="entry name" value="AcylCo_DH/oxidase_C"/>
</dbReference>
<dbReference type="InterPro" id="IPR052161">
    <property type="entry name" value="Mycobact_Acyl-CoA_DH"/>
</dbReference>
<proteinExistence type="inferred from homology"/>
<dbReference type="PANTHER" id="PTHR43292:SF3">
    <property type="entry name" value="ACYL-COA DEHYDROGENASE FADE29"/>
    <property type="match status" value="1"/>
</dbReference>
<dbReference type="Gene3D" id="1.20.140.10">
    <property type="entry name" value="Butyryl-CoA Dehydrogenase, subunit A, domain 3"/>
    <property type="match status" value="1"/>
</dbReference>
<dbReference type="Proteomes" id="UP001595615">
    <property type="component" value="Unassembled WGS sequence"/>
</dbReference>
<dbReference type="InterPro" id="IPR009100">
    <property type="entry name" value="AcylCoA_DH/oxidase_NM_dom_sf"/>
</dbReference>
<dbReference type="RefSeq" id="WP_380859711.1">
    <property type="nucleotide sequence ID" value="NZ_JBHRXV010000005.1"/>
</dbReference>
<dbReference type="Pfam" id="PF02770">
    <property type="entry name" value="Acyl-CoA_dh_M"/>
    <property type="match status" value="1"/>
</dbReference>
<dbReference type="Gene3D" id="1.10.540.10">
    <property type="entry name" value="Acyl-CoA dehydrogenase/oxidase, N-terminal domain"/>
    <property type="match status" value="1"/>
</dbReference>
<evidence type="ECO:0000256" key="4">
    <source>
        <dbReference type="ARBA" id="ARBA00022827"/>
    </source>
</evidence>
<gene>
    <name evidence="10" type="ORF">ACFOMD_08285</name>
</gene>
<feature type="domain" description="Acyl-CoA dehydrogenase/oxidase N-terminal" evidence="9">
    <location>
        <begin position="6"/>
        <end position="120"/>
    </location>
</feature>
<dbReference type="Pfam" id="PF02771">
    <property type="entry name" value="Acyl-CoA_dh_N"/>
    <property type="match status" value="1"/>
</dbReference>
<dbReference type="PANTHER" id="PTHR43292">
    <property type="entry name" value="ACYL-COA DEHYDROGENASE"/>
    <property type="match status" value="1"/>
</dbReference>
<evidence type="ECO:0000313" key="11">
    <source>
        <dbReference type="Proteomes" id="UP001595615"/>
    </source>
</evidence>
<evidence type="ECO:0000256" key="3">
    <source>
        <dbReference type="ARBA" id="ARBA00022630"/>
    </source>
</evidence>
<evidence type="ECO:0000313" key="10">
    <source>
        <dbReference type="EMBL" id="MFC3712564.1"/>
    </source>
</evidence>
<keyword evidence="3 6" id="KW-0285">Flavoprotein</keyword>
<dbReference type="Pfam" id="PF00441">
    <property type="entry name" value="Acyl-CoA_dh_1"/>
    <property type="match status" value="1"/>
</dbReference>
<reference evidence="11" key="1">
    <citation type="journal article" date="2019" name="Int. J. Syst. Evol. Microbiol.">
        <title>The Global Catalogue of Microorganisms (GCM) 10K type strain sequencing project: providing services to taxonomists for standard genome sequencing and annotation.</title>
        <authorList>
            <consortium name="The Broad Institute Genomics Platform"/>
            <consortium name="The Broad Institute Genome Sequencing Center for Infectious Disease"/>
            <person name="Wu L."/>
            <person name="Ma J."/>
        </authorList>
    </citation>
    <scope>NUCLEOTIDE SEQUENCE [LARGE SCALE GENOMIC DNA]</scope>
    <source>
        <strain evidence="11">KCTC 42644</strain>
    </source>
</reference>
<evidence type="ECO:0000256" key="5">
    <source>
        <dbReference type="ARBA" id="ARBA00023002"/>
    </source>
</evidence>